<keyword evidence="1" id="KW-0175">Coiled coil</keyword>
<dbReference type="InterPro" id="IPR051147">
    <property type="entry name" value="CFAP_domain-containing"/>
</dbReference>
<sequence length="192" mass="21456">FTEMLDENLSFVLNSQDIAEKQVNTLQDSVAKEEEKVADLKLKVQCFSSGEHQGDEQDEMLTSLNKKVLEVYSNCTGDNETNLPTVEMLKVIEKKLNDLLDSVERIPPAKIEKAVKAIRKEHRARDTEKSQVPEGKKVSTVVCGNTSPQQLTLEELGVPEYEMLKGKVSLRGLWSCVGWHLQPGVSQLTGVM</sequence>
<reference evidence="2" key="2">
    <citation type="submission" date="2025-08" db="UniProtKB">
        <authorList>
            <consortium name="Ensembl"/>
        </authorList>
    </citation>
    <scope>IDENTIFICATION</scope>
</reference>
<proteinExistence type="predicted"/>
<protein>
    <submittedName>
        <fullName evidence="2">Uncharacterized protein</fullName>
    </submittedName>
</protein>
<dbReference type="PANTHER" id="PTHR21683">
    <property type="entry name" value="COILED-COIL DOMAIN-CONTAINING PROTEIN 42 LIKE-2-LIKE-RELATED"/>
    <property type="match status" value="1"/>
</dbReference>
<dbReference type="AlphaFoldDB" id="A0A8C3V743"/>
<evidence type="ECO:0000313" key="2">
    <source>
        <dbReference type="Ensembl" id="ENSCUSP00005023825.1"/>
    </source>
</evidence>
<keyword evidence="3" id="KW-1185">Reference proteome</keyword>
<evidence type="ECO:0000256" key="1">
    <source>
        <dbReference type="SAM" id="Coils"/>
    </source>
</evidence>
<name>A0A8C3V743_CATUS</name>
<reference evidence="2" key="3">
    <citation type="submission" date="2025-09" db="UniProtKB">
        <authorList>
            <consortium name="Ensembl"/>
        </authorList>
    </citation>
    <scope>IDENTIFICATION</scope>
</reference>
<dbReference type="PANTHER" id="PTHR21683:SF3">
    <property type="entry name" value="CILIA AND FLAGELLA ASSOCIATED PROTEIN 100"/>
    <property type="match status" value="1"/>
</dbReference>
<accession>A0A8C3V743</accession>
<dbReference type="Proteomes" id="UP000694563">
    <property type="component" value="Chromosome 13"/>
</dbReference>
<organism evidence="2 3">
    <name type="scientific">Catharus ustulatus</name>
    <name type="common">Russet-backed thrush</name>
    <name type="synonym">Hylocichla ustulatus</name>
    <dbReference type="NCBI Taxonomy" id="91951"/>
    <lineage>
        <taxon>Eukaryota</taxon>
        <taxon>Metazoa</taxon>
        <taxon>Chordata</taxon>
        <taxon>Craniata</taxon>
        <taxon>Vertebrata</taxon>
        <taxon>Euteleostomi</taxon>
        <taxon>Archelosauria</taxon>
        <taxon>Archosauria</taxon>
        <taxon>Dinosauria</taxon>
        <taxon>Saurischia</taxon>
        <taxon>Theropoda</taxon>
        <taxon>Coelurosauria</taxon>
        <taxon>Aves</taxon>
        <taxon>Neognathae</taxon>
        <taxon>Neoaves</taxon>
        <taxon>Telluraves</taxon>
        <taxon>Australaves</taxon>
        <taxon>Passeriformes</taxon>
        <taxon>Turdidae</taxon>
        <taxon>Catharus</taxon>
    </lineage>
</organism>
<evidence type="ECO:0000313" key="3">
    <source>
        <dbReference type="Proteomes" id="UP000694563"/>
    </source>
</evidence>
<feature type="coiled-coil region" evidence="1">
    <location>
        <begin position="16"/>
        <end position="43"/>
    </location>
</feature>
<reference evidence="2" key="1">
    <citation type="submission" date="2020-10" db="EMBL/GenBank/DDBJ databases">
        <title>Catharus ustulatus (Swainson's thrush) genome, bCatUst1, primary haplotype v2.</title>
        <authorList>
            <person name="Delmore K."/>
            <person name="Vafadar M."/>
            <person name="Formenti G."/>
            <person name="Chow W."/>
            <person name="Pelan S."/>
            <person name="Howe K."/>
            <person name="Rhie A."/>
            <person name="Mountcastle J."/>
            <person name="Haase B."/>
            <person name="Fedrigo O."/>
            <person name="Jarvis E.D."/>
        </authorList>
    </citation>
    <scope>NUCLEOTIDE SEQUENCE [LARGE SCALE GENOMIC DNA]</scope>
</reference>
<dbReference type="Ensembl" id="ENSCUST00005024673.1">
    <property type="protein sequence ID" value="ENSCUSP00005023825.1"/>
    <property type="gene ID" value="ENSCUSG00005014922.1"/>
</dbReference>